<keyword evidence="1" id="KW-0597">Phosphoprotein</keyword>
<gene>
    <name evidence="3" type="ORF">MNBD_NITROSPIRAE01-2235</name>
</gene>
<feature type="non-terminal residue" evidence="3">
    <location>
        <position position="1"/>
    </location>
</feature>
<evidence type="ECO:0000259" key="2">
    <source>
        <dbReference type="PROSITE" id="PS50109"/>
    </source>
</evidence>
<dbReference type="InterPro" id="IPR004358">
    <property type="entry name" value="Sig_transdc_His_kin-like_C"/>
</dbReference>
<dbReference type="Gene3D" id="3.30.565.10">
    <property type="entry name" value="Histidine kinase-like ATPase, C-terminal domain"/>
    <property type="match status" value="1"/>
</dbReference>
<dbReference type="EMBL" id="UOGF01000015">
    <property type="protein sequence ID" value="VAX26522.1"/>
    <property type="molecule type" value="Genomic_DNA"/>
</dbReference>
<sequence>SCETLKMKDAQILQQEKMASIGVLTAGIAHEINNPVGYISSNMELLQESLGDIISYTQLLEYGIAAQTKENDATRRVLEMDQIKQVQARMKVEKLFSDSEKIIKESGQGLKRIKRIIHDLRMFSHSDENKMISTDLNHEIQNTLNIVEHELKHKAEIVTQFEFVPPLNCYPQQLNQVFMNLLINASHAVSEGDVIHIRTHYRDGQIYVVFKDTGTGIPVEDLKKIFDPFFTTKPVGKGTGLGLYISYGIVEKHKGILSVESKLGEGTTFTIKLPVAHSESLVHPAMTVPAMRSLH</sequence>
<evidence type="ECO:0000313" key="3">
    <source>
        <dbReference type="EMBL" id="VAX26522.1"/>
    </source>
</evidence>
<dbReference type="InterPro" id="IPR005467">
    <property type="entry name" value="His_kinase_dom"/>
</dbReference>
<evidence type="ECO:0000256" key="1">
    <source>
        <dbReference type="ARBA" id="ARBA00022553"/>
    </source>
</evidence>
<dbReference type="PANTHER" id="PTHR43065">
    <property type="entry name" value="SENSOR HISTIDINE KINASE"/>
    <property type="match status" value="1"/>
</dbReference>
<dbReference type="PRINTS" id="PR00344">
    <property type="entry name" value="BCTRLSENSOR"/>
</dbReference>
<dbReference type="AlphaFoldDB" id="A0A3B1CE68"/>
<protein>
    <recommendedName>
        <fullName evidence="2">Histidine kinase domain-containing protein</fullName>
    </recommendedName>
</protein>
<name>A0A3B1CE68_9ZZZZ</name>
<dbReference type="PROSITE" id="PS50109">
    <property type="entry name" value="HIS_KIN"/>
    <property type="match status" value="1"/>
</dbReference>
<dbReference type="InterPro" id="IPR036890">
    <property type="entry name" value="HATPase_C_sf"/>
</dbReference>
<organism evidence="3">
    <name type="scientific">hydrothermal vent metagenome</name>
    <dbReference type="NCBI Taxonomy" id="652676"/>
    <lineage>
        <taxon>unclassified sequences</taxon>
        <taxon>metagenomes</taxon>
        <taxon>ecological metagenomes</taxon>
    </lineage>
</organism>
<proteinExistence type="predicted"/>
<dbReference type="PANTHER" id="PTHR43065:SF50">
    <property type="entry name" value="HISTIDINE KINASE"/>
    <property type="match status" value="1"/>
</dbReference>
<feature type="domain" description="Histidine kinase" evidence="2">
    <location>
        <begin position="27"/>
        <end position="277"/>
    </location>
</feature>
<dbReference type="SUPFAM" id="SSF47384">
    <property type="entry name" value="Homodimeric domain of signal transducing histidine kinase"/>
    <property type="match status" value="1"/>
</dbReference>
<dbReference type="SMART" id="SM00387">
    <property type="entry name" value="HATPase_c"/>
    <property type="match status" value="1"/>
</dbReference>
<dbReference type="Gene3D" id="1.10.287.130">
    <property type="match status" value="1"/>
</dbReference>
<dbReference type="InterPro" id="IPR003661">
    <property type="entry name" value="HisK_dim/P_dom"/>
</dbReference>
<reference evidence="3" key="1">
    <citation type="submission" date="2018-06" db="EMBL/GenBank/DDBJ databases">
        <authorList>
            <person name="Zhirakovskaya E."/>
        </authorList>
    </citation>
    <scope>NUCLEOTIDE SEQUENCE</scope>
</reference>
<dbReference type="InterPro" id="IPR003594">
    <property type="entry name" value="HATPase_dom"/>
</dbReference>
<dbReference type="Pfam" id="PF02518">
    <property type="entry name" value="HATPase_c"/>
    <property type="match status" value="1"/>
</dbReference>
<dbReference type="CDD" id="cd00082">
    <property type="entry name" value="HisKA"/>
    <property type="match status" value="1"/>
</dbReference>
<dbReference type="SUPFAM" id="SSF55874">
    <property type="entry name" value="ATPase domain of HSP90 chaperone/DNA topoisomerase II/histidine kinase"/>
    <property type="match status" value="1"/>
</dbReference>
<dbReference type="GO" id="GO:0000155">
    <property type="term" value="F:phosphorelay sensor kinase activity"/>
    <property type="evidence" value="ECO:0007669"/>
    <property type="project" value="InterPro"/>
</dbReference>
<dbReference type="InterPro" id="IPR036097">
    <property type="entry name" value="HisK_dim/P_sf"/>
</dbReference>
<accession>A0A3B1CE68</accession>